<evidence type="ECO:0000256" key="1">
    <source>
        <dbReference type="SAM" id="MobiDB-lite"/>
    </source>
</evidence>
<dbReference type="EMBL" id="JAACLJ010000001">
    <property type="protein sequence ID" value="KAF4594866.1"/>
    <property type="molecule type" value="Genomic_DNA"/>
</dbReference>
<comment type="caution">
    <text evidence="2">The sequence shown here is derived from an EMBL/GenBank/DDBJ whole genome shotgun (WGS) entry which is preliminary data.</text>
</comment>
<feature type="region of interest" description="Disordered" evidence="1">
    <location>
        <begin position="1"/>
        <end position="99"/>
    </location>
</feature>
<organism evidence="2 3">
    <name type="scientific">Ophiocordyceps camponoti-floridani</name>
    <dbReference type="NCBI Taxonomy" id="2030778"/>
    <lineage>
        <taxon>Eukaryota</taxon>
        <taxon>Fungi</taxon>
        <taxon>Dikarya</taxon>
        <taxon>Ascomycota</taxon>
        <taxon>Pezizomycotina</taxon>
        <taxon>Sordariomycetes</taxon>
        <taxon>Hypocreomycetidae</taxon>
        <taxon>Hypocreales</taxon>
        <taxon>Ophiocordycipitaceae</taxon>
        <taxon>Ophiocordyceps</taxon>
    </lineage>
</organism>
<gene>
    <name evidence="2" type="ORF">GQ602_000479</name>
</gene>
<protein>
    <submittedName>
        <fullName evidence="2">Uncharacterized protein</fullName>
    </submittedName>
</protein>
<proteinExistence type="predicted"/>
<sequence>MSSSTVDLQPSKIKKEQSLRRSRCGRDSWDDEGFLPTTTNVNNTTSSLATGSTNKTSTSESNRTTPDSGMNPESPPFCPTTANVGPPAPDDSGASAASATIPSTSSAAAKFLEIAQLNWATAQANCEAAQLLWSAAMIQHRDMNPEPGPNGCNFLRAAGAPIPTTSDPDGPGYCPVRLGKETGYMFVPNIGATMKASQEFTDRVLSMRP</sequence>
<name>A0A8H4QC70_9HYPO</name>
<feature type="compositionally biased region" description="Polar residues" evidence="1">
    <location>
        <begin position="46"/>
        <end position="68"/>
    </location>
</feature>
<evidence type="ECO:0000313" key="3">
    <source>
        <dbReference type="Proteomes" id="UP000562929"/>
    </source>
</evidence>
<evidence type="ECO:0000313" key="2">
    <source>
        <dbReference type="EMBL" id="KAF4594866.1"/>
    </source>
</evidence>
<accession>A0A8H4QC70</accession>
<keyword evidence="3" id="KW-1185">Reference proteome</keyword>
<feature type="compositionally biased region" description="Low complexity" evidence="1">
    <location>
        <begin position="90"/>
        <end position="99"/>
    </location>
</feature>
<dbReference type="Proteomes" id="UP000562929">
    <property type="component" value="Unassembled WGS sequence"/>
</dbReference>
<reference evidence="2 3" key="1">
    <citation type="journal article" date="2020" name="G3 (Bethesda)">
        <title>Genetic Underpinnings of Host Manipulation by Ophiocordyceps as Revealed by Comparative Transcriptomics.</title>
        <authorList>
            <person name="Will I."/>
            <person name="Das B."/>
            <person name="Trinh T."/>
            <person name="Brachmann A."/>
            <person name="Ohm R.A."/>
            <person name="de Bekker C."/>
        </authorList>
    </citation>
    <scope>NUCLEOTIDE SEQUENCE [LARGE SCALE GENOMIC DNA]</scope>
    <source>
        <strain evidence="2 3">EC05</strain>
    </source>
</reference>
<feature type="compositionally biased region" description="Basic and acidic residues" evidence="1">
    <location>
        <begin position="13"/>
        <end position="28"/>
    </location>
</feature>
<dbReference type="AlphaFoldDB" id="A0A8H4QC70"/>